<feature type="compositionally biased region" description="Polar residues" evidence="1">
    <location>
        <begin position="16"/>
        <end position="34"/>
    </location>
</feature>
<feature type="region of interest" description="Disordered" evidence="1">
    <location>
        <begin position="1"/>
        <end position="68"/>
    </location>
</feature>
<feature type="non-terminal residue" evidence="2">
    <location>
        <position position="117"/>
    </location>
</feature>
<feature type="compositionally biased region" description="Low complexity" evidence="1">
    <location>
        <begin position="49"/>
        <end position="63"/>
    </location>
</feature>
<reference evidence="2" key="2">
    <citation type="submission" date="2014-07" db="EMBL/GenBank/DDBJ databases">
        <authorList>
            <person name="Hull J."/>
        </authorList>
    </citation>
    <scope>NUCLEOTIDE SEQUENCE</scope>
</reference>
<reference evidence="2" key="1">
    <citation type="journal article" date="2014" name="PLoS ONE">
        <title>Transcriptome-Based Identification of ABC Transporters in the Western Tarnished Plant Bug Lygus hesperus.</title>
        <authorList>
            <person name="Hull J.J."/>
            <person name="Chaney K."/>
            <person name="Geib S.M."/>
            <person name="Fabrick J.A."/>
            <person name="Brent C.S."/>
            <person name="Walsh D."/>
            <person name="Lavine L.C."/>
        </authorList>
    </citation>
    <scope>NUCLEOTIDE SEQUENCE</scope>
</reference>
<proteinExistence type="predicted"/>
<accession>A0A0A9WPF9</accession>
<organism evidence="2">
    <name type="scientific">Lygus hesperus</name>
    <name type="common">Western plant bug</name>
    <dbReference type="NCBI Taxonomy" id="30085"/>
    <lineage>
        <taxon>Eukaryota</taxon>
        <taxon>Metazoa</taxon>
        <taxon>Ecdysozoa</taxon>
        <taxon>Arthropoda</taxon>
        <taxon>Hexapoda</taxon>
        <taxon>Insecta</taxon>
        <taxon>Pterygota</taxon>
        <taxon>Neoptera</taxon>
        <taxon>Paraneoptera</taxon>
        <taxon>Hemiptera</taxon>
        <taxon>Heteroptera</taxon>
        <taxon>Panheteroptera</taxon>
        <taxon>Cimicomorpha</taxon>
        <taxon>Miridae</taxon>
        <taxon>Mirini</taxon>
        <taxon>Lygus</taxon>
    </lineage>
</organism>
<dbReference type="AlphaFoldDB" id="A0A0A9WPF9"/>
<protein>
    <submittedName>
        <fullName evidence="2">Protein-methionine sulfoxide oxidase MICAL2</fullName>
    </submittedName>
</protein>
<dbReference type="EMBL" id="GBHO01033252">
    <property type="protein sequence ID" value="JAG10352.1"/>
    <property type="molecule type" value="Transcribed_RNA"/>
</dbReference>
<evidence type="ECO:0000313" key="2">
    <source>
        <dbReference type="EMBL" id="JAG10352.1"/>
    </source>
</evidence>
<sequence>MLENNGEGDLERTGANVGNESSTAQSTSPLTTDDQQSRRDSGIGVSARLNDSSSLNSPNKPLSGVGEDAMGFSNQLQLILERLDAIERKFENSNHTCAVNKQTLRDHIANTDEKIEI</sequence>
<name>A0A0A9WPF9_LYGHE</name>
<gene>
    <name evidence="2" type="primary">MICAL2</name>
    <name evidence="2" type="ORF">CM83_4042</name>
</gene>
<evidence type="ECO:0000256" key="1">
    <source>
        <dbReference type="SAM" id="MobiDB-lite"/>
    </source>
</evidence>